<dbReference type="PANTHER" id="PTHR39430">
    <property type="entry name" value="MEMBRANE-ASSOCIATED PROTEASE-RELATED"/>
    <property type="match status" value="1"/>
</dbReference>
<evidence type="ECO:0000256" key="1">
    <source>
        <dbReference type="SAM" id="Phobius"/>
    </source>
</evidence>
<gene>
    <name evidence="3" type="ORF">M972_112700</name>
</gene>
<feature type="transmembrane region" description="Helical" evidence="1">
    <location>
        <begin position="177"/>
        <end position="199"/>
    </location>
</feature>
<dbReference type="RefSeq" id="WP_003513910.1">
    <property type="nucleotide sequence ID" value="NZ_CP013828.1"/>
</dbReference>
<feature type="transmembrane region" description="Helical" evidence="1">
    <location>
        <begin position="9"/>
        <end position="31"/>
    </location>
</feature>
<dbReference type="Proteomes" id="UP000223596">
    <property type="component" value="Unassembled WGS sequence"/>
</dbReference>
<comment type="caution">
    <text evidence="3">The sequence shown here is derived from an EMBL/GenBank/DDBJ whole genome shotgun (WGS) entry which is preliminary data.</text>
</comment>
<feature type="domain" description="CAAX prenyl protease 2/Lysostaphin resistance protein A-like" evidence="2">
    <location>
        <begin position="122"/>
        <end position="218"/>
    </location>
</feature>
<reference evidence="3 4" key="1">
    <citation type="submission" date="2017-09" db="EMBL/GenBank/DDBJ databases">
        <title>Evaluation of Pacific Biosciences Sequencing Technology to Finishing C. thermocellum Genome Sequences.</title>
        <authorList>
            <person name="Brown S."/>
        </authorList>
    </citation>
    <scope>NUCLEOTIDE SEQUENCE [LARGE SCALE GENOMIC DNA]</scope>
    <source>
        <strain evidence="3 4">AD2</strain>
    </source>
</reference>
<dbReference type="InterPro" id="IPR003675">
    <property type="entry name" value="Rce1/LyrA-like_dom"/>
</dbReference>
<feature type="transmembrane region" description="Helical" evidence="1">
    <location>
        <begin position="85"/>
        <end position="102"/>
    </location>
</feature>
<feature type="transmembrane region" description="Helical" evidence="1">
    <location>
        <begin position="43"/>
        <end position="64"/>
    </location>
</feature>
<protein>
    <recommendedName>
        <fullName evidence="2">CAAX prenyl protease 2/Lysostaphin resistance protein A-like domain-containing protein</fullName>
    </recommendedName>
</protein>
<organism evidence="3 4">
    <name type="scientific">Acetivibrio thermocellus AD2</name>
    <dbReference type="NCBI Taxonomy" id="1138384"/>
    <lineage>
        <taxon>Bacteria</taxon>
        <taxon>Bacillati</taxon>
        <taxon>Bacillota</taxon>
        <taxon>Clostridia</taxon>
        <taxon>Eubacteriales</taxon>
        <taxon>Oscillospiraceae</taxon>
        <taxon>Acetivibrio</taxon>
    </lineage>
</organism>
<sequence length="225" mass="26255">MVDSKNKKYIIKVLIPYLIVFYFFWSVYTIFLEPFIEKGPYLLNLLLVNFVKLCFWTVPALVVLKYVFREKPLSYIKLSKDKLRGFAYGSLYGVVIVIYISVTRFLFSGEFNFNPFFGLESWIGGVLLIGFTEEIVFRGFLLQKFEEIMDSKYANLLTAVLFLLIHFPKWYMQGNLFVAEFMVNSVLFMLLFSVLMAVLLKKTNSLWTCILIHSANNFAMFALGE</sequence>
<dbReference type="GeneID" id="35804449"/>
<keyword evidence="1" id="KW-0472">Membrane</keyword>
<dbReference type="AlphaFoldDB" id="A0AB36TK08"/>
<keyword evidence="1" id="KW-0812">Transmembrane</keyword>
<evidence type="ECO:0000259" key="2">
    <source>
        <dbReference type="Pfam" id="PF02517"/>
    </source>
</evidence>
<keyword evidence="1" id="KW-1133">Transmembrane helix</keyword>
<evidence type="ECO:0000313" key="3">
    <source>
        <dbReference type="EMBL" id="PFH03881.1"/>
    </source>
</evidence>
<accession>A0AB36TK08</accession>
<dbReference type="EMBL" id="PDBW01000001">
    <property type="protein sequence ID" value="PFH03881.1"/>
    <property type="molecule type" value="Genomic_DNA"/>
</dbReference>
<feature type="transmembrane region" description="Helical" evidence="1">
    <location>
        <begin position="122"/>
        <end position="141"/>
    </location>
</feature>
<feature type="transmembrane region" description="Helical" evidence="1">
    <location>
        <begin position="153"/>
        <end position="171"/>
    </location>
</feature>
<dbReference type="GO" id="GO:0080120">
    <property type="term" value="P:CAAX-box protein maturation"/>
    <property type="evidence" value="ECO:0007669"/>
    <property type="project" value="UniProtKB-ARBA"/>
</dbReference>
<evidence type="ECO:0000313" key="4">
    <source>
        <dbReference type="Proteomes" id="UP000223596"/>
    </source>
</evidence>
<dbReference type="GO" id="GO:0004175">
    <property type="term" value="F:endopeptidase activity"/>
    <property type="evidence" value="ECO:0007669"/>
    <property type="project" value="UniProtKB-ARBA"/>
</dbReference>
<dbReference type="PANTHER" id="PTHR39430:SF1">
    <property type="entry name" value="PROTEASE"/>
    <property type="match status" value="1"/>
</dbReference>
<name>A0AB36TK08_ACETH</name>
<proteinExistence type="predicted"/>
<dbReference type="Pfam" id="PF02517">
    <property type="entry name" value="Rce1-like"/>
    <property type="match status" value="1"/>
</dbReference>